<protein>
    <submittedName>
        <fullName evidence="2">EpsG family protein</fullName>
    </submittedName>
</protein>
<feature type="transmembrane region" description="Helical" evidence="1">
    <location>
        <begin position="84"/>
        <end position="104"/>
    </location>
</feature>
<evidence type="ECO:0000313" key="3">
    <source>
        <dbReference type="Proteomes" id="UP000726170"/>
    </source>
</evidence>
<comment type="caution">
    <text evidence="2">The sequence shown here is derived from an EMBL/GenBank/DDBJ whole genome shotgun (WGS) entry which is preliminary data.</text>
</comment>
<feature type="transmembrane region" description="Helical" evidence="1">
    <location>
        <begin position="313"/>
        <end position="334"/>
    </location>
</feature>
<dbReference type="InterPro" id="IPR049458">
    <property type="entry name" value="EpsG-like"/>
</dbReference>
<organism evidence="2 3">
    <name type="scientific">Clostridium mobile</name>
    <dbReference type="NCBI Taxonomy" id="2841512"/>
    <lineage>
        <taxon>Bacteria</taxon>
        <taxon>Bacillati</taxon>
        <taxon>Bacillota</taxon>
        <taxon>Clostridia</taxon>
        <taxon>Eubacteriales</taxon>
        <taxon>Clostridiaceae</taxon>
        <taxon>Clostridium</taxon>
    </lineage>
</organism>
<feature type="transmembrane region" description="Helical" evidence="1">
    <location>
        <begin position="233"/>
        <end position="253"/>
    </location>
</feature>
<name>A0ABS6ELW5_9CLOT</name>
<dbReference type="Pfam" id="PF14897">
    <property type="entry name" value="EpsG"/>
    <property type="match status" value="1"/>
</dbReference>
<proteinExistence type="predicted"/>
<gene>
    <name evidence="2" type="ORF">KQI86_15715</name>
</gene>
<sequence length="348" mass="41233">MYYIFSGLLIYVFFLSIITKKNKVLSEILGLVLLTFFTVALGLRYGVGIDYFSYENSFNIHYNTFTYEPLYSLLMYIIKLYFDKFYYLTFIMLFLTNLFIYLGLKKRKIEGIYILLALFIYFSNTAMTFINLMRQGLAVAIFFYASTYITEKKFKKYLAFILLGAGFHYSILLLLPLYFFKFKFTKRRYLISVIICYVLVYTKAALKLINYVASKIPMYSHYYNSHFFRNDEISILSFGVLLNIVVILTLLLVKENKNLEHSNDVNYYLIGTLFNVMSLSTFIFDRIGMYFFVFGISGIPILLMSIKRRKLRNILFMFVFFAIAIYFSQVYLMITESSSLYYRSIFSK</sequence>
<evidence type="ECO:0000256" key="1">
    <source>
        <dbReference type="SAM" id="Phobius"/>
    </source>
</evidence>
<reference evidence="2 3" key="1">
    <citation type="submission" date="2021-06" db="EMBL/GenBank/DDBJ databases">
        <authorList>
            <person name="Sun Q."/>
            <person name="Li D."/>
        </authorList>
    </citation>
    <scope>NUCLEOTIDE SEQUENCE [LARGE SCALE GENOMIC DNA]</scope>
    <source>
        <strain evidence="2 3">MSJ-11</strain>
    </source>
</reference>
<dbReference type="Proteomes" id="UP000726170">
    <property type="component" value="Unassembled WGS sequence"/>
</dbReference>
<accession>A0ABS6ELW5</accession>
<feature type="transmembrane region" description="Helical" evidence="1">
    <location>
        <begin position="189"/>
        <end position="213"/>
    </location>
</feature>
<dbReference type="RefSeq" id="WP_216440344.1">
    <property type="nucleotide sequence ID" value="NZ_JAHLQF010000004.1"/>
</dbReference>
<feature type="transmembrane region" description="Helical" evidence="1">
    <location>
        <begin position="29"/>
        <end position="47"/>
    </location>
</feature>
<keyword evidence="1" id="KW-0472">Membrane</keyword>
<keyword evidence="1" id="KW-1133">Transmembrane helix</keyword>
<keyword evidence="1" id="KW-0812">Transmembrane</keyword>
<dbReference type="EMBL" id="JAHLQF010000004">
    <property type="protein sequence ID" value="MBU5485767.1"/>
    <property type="molecule type" value="Genomic_DNA"/>
</dbReference>
<keyword evidence="3" id="KW-1185">Reference proteome</keyword>
<feature type="transmembrane region" description="Helical" evidence="1">
    <location>
        <begin position="116"/>
        <end position="145"/>
    </location>
</feature>
<feature type="transmembrane region" description="Helical" evidence="1">
    <location>
        <begin position="157"/>
        <end position="180"/>
    </location>
</feature>
<evidence type="ECO:0000313" key="2">
    <source>
        <dbReference type="EMBL" id="MBU5485767.1"/>
    </source>
</evidence>
<feature type="transmembrane region" description="Helical" evidence="1">
    <location>
        <begin position="289"/>
        <end position="306"/>
    </location>
</feature>
<feature type="transmembrane region" description="Helical" evidence="1">
    <location>
        <begin position="265"/>
        <end position="283"/>
    </location>
</feature>